<feature type="compositionally biased region" description="Low complexity" evidence="1">
    <location>
        <begin position="694"/>
        <end position="706"/>
    </location>
</feature>
<proteinExistence type="predicted"/>
<dbReference type="Pfam" id="PF05345">
    <property type="entry name" value="He_PIG"/>
    <property type="match status" value="1"/>
</dbReference>
<feature type="domain" description="Dystroglycan-type cadherin-like" evidence="4">
    <location>
        <begin position="137"/>
        <end position="251"/>
    </location>
</feature>
<evidence type="ECO:0000256" key="1">
    <source>
        <dbReference type="SAM" id="MobiDB-lite"/>
    </source>
</evidence>
<reference evidence="5 6" key="1">
    <citation type="journal article" name="Sci. Rep.">
        <title>Telomere-to-telomere assembled and centromere annotated genomes of the two main subspecies of the button mushroom Agaricus bisporus reveal especially polymorphic chromosome ends.</title>
        <authorList>
            <person name="Sonnenberg A.S.M."/>
            <person name="Sedaghat-Telgerd N."/>
            <person name="Lavrijssen B."/>
            <person name="Ohm R.A."/>
            <person name="Hendrickx P.M."/>
            <person name="Scholtmeijer K."/>
            <person name="Baars J.J.P."/>
            <person name="van Peer A."/>
        </authorList>
    </citation>
    <scope>NUCLEOTIDE SEQUENCE [LARGE SCALE GENOMIC DNA]</scope>
    <source>
        <strain evidence="5 6">H119_p4</strain>
    </source>
</reference>
<feature type="chain" id="PRO_5034915882" description="Dystroglycan-type cadherin-like domain-containing protein" evidence="3">
    <location>
        <begin position="18"/>
        <end position="960"/>
    </location>
</feature>
<feature type="region of interest" description="Disordered" evidence="1">
    <location>
        <begin position="652"/>
        <end position="706"/>
    </location>
</feature>
<feature type="compositionally biased region" description="Low complexity" evidence="1">
    <location>
        <begin position="652"/>
        <end position="668"/>
    </location>
</feature>
<evidence type="ECO:0000259" key="4">
    <source>
        <dbReference type="SMART" id="SM00736"/>
    </source>
</evidence>
<accession>A0A8H7EZQ6</accession>
<protein>
    <recommendedName>
        <fullName evidence="4">Dystroglycan-type cadherin-like domain-containing protein</fullName>
    </recommendedName>
</protein>
<dbReference type="GO" id="GO:0016020">
    <property type="term" value="C:membrane"/>
    <property type="evidence" value="ECO:0007669"/>
    <property type="project" value="InterPro"/>
</dbReference>
<evidence type="ECO:0000256" key="2">
    <source>
        <dbReference type="SAM" id="Phobius"/>
    </source>
</evidence>
<dbReference type="InterPro" id="IPR006644">
    <property type="entry name" value="Cadg"/>
</dbReference>
<dbReference type="Proteomes" id="UP000629468">
    <property type="component" value="Unassembled WGS sequence"/>
</dbReference>
<sequence length="960" mass="102756">MLVALSTLLSLIPGIRTTTVIVHNPLNNQLPTLARVNKYWTWSPSSDTFYSPGDQLKYTALGLPHWMAFDEWSFMFAGTPSEQDEGCNDVTLTAHGSSSSASSRVSLCVSRNPLPLPRLSIATQFSPENPSISSAFFLSPGSSLTTSGEPCLRIPSKWSFSIGFEYNTFDHDPGDPSSDDFYYGVKQVNGSALPDWMTFNTRELTLNGVTPAEKDLPTPATFHLGLYASEQEGYSAVNMPFCVIVASHELSAASPMSTVNITAGVPFKIDLNSPADFSGIFLDNKPIHAQNISKLTIDVSGYDGWLLYNPTNRTLSGNPKLELAGQSLTLPVDISTPFNQGIRTNVSIAIVPSYFTEGDFPTIYAGPGDKISFNLSQYFSNSSSGDLDLSMIYEPTDVESFLTLSNGSTLEGTVPDNFPTVHILVTFTAFSRVTHSTSHASLAIFVTASGSQDRTPKGRWGGLSGNQHSRLVLALAIIFGILGGLCLIGGILAVVRRMARVEDTALTGEEGRNAWSDKDRKWYGLDGTPTRRSKWAGLSPKLSSLDGKIGLGLRRIPERSGRNQAGSSSAQSSGVLSKREFFAKLKQTVRYVSDKYSPNRKPFGSDGLTPQIVERPIIVRTKTAPPTVESLPFEHVIDAYATKPFGGASNVGSANLSHSSSSSTANYSIPQRRGDFGKPKGKTQVHFDEGQYLRPSSRTSSRSNKSLTVFSQDSPLVGVITDGSPASPAPATLRPRLVPFTSATRVPVPSSSPNGGTNTTDPAVNNVFAGGQRIASQKAKIVRIPESGGDGDGVKKSGSGDELRVGLRYVQALGADNQPGAVISPGAISNMQSSFSSLDSSNAGHNGLVGTPTEKRVLVTPGQKFKFFVRIPPVSIAARAQGVTTSTPVILPREYNVKIISGQPLSQLHVDLNGIETRGTAEVTGESTREDIGVITFGIYAGRNSEVCLAMVIIEVAETR</sequence>
<comment type="caution">
    <text evidence="5">The sequence shown here is derived from an EMBL/GenBank/DDBJ whole genome shotgun (WGS) entry which is preliminary data.</text>
</comment>
<keyword evidence="2" id="KW-0812">Transmembrane</keyword>
<dbReference type="Gene3D" id="2.60.40.10">
    <property type="entry name" value="Immunoglobulins"/>
    <property type="match status" value="2"/>
</dbReference>
<name>A0A8H7EZQ6_AGABI</name>
<dbReference type="GO" id="GO:0005509">
    <property type="term" value="F:calcium ion binding"/>
    <property type="evidence" value="ECO:0007669"/>
    <property type="project" value="InterPro"/>
</dbReference>
<evidence type="ECO:0000313" key="5">
    <source>
        <dbReference type="EMBL" id="KAF7770527.1"/>
    </source>
</evidence>
<feature type="domain" description="Dystroglycan-type cadherin-like" evidence="4">
    <location>
        <begin position="21"/>
        <end position="116"/>
    </location>
</feature>
<keyword evidence="2" id="KW-1133">Transmembrane helix</keyword>
<evidence type="ECO:0000256" key="3">
    <source>
        <dbReference type="SAM" id="SignalP"/>
    </source>
</evidence>
<feature type="signal peptide" evidence="3">
    <location>
        <begin position="1"/>
        <end position="17"/>
    </location>
</feature>
<dbReference type="EMBL" id="JABXXO010000009">
    <property type="protein sequence ID" value="KAF7770527.1"/>
    <property type="molecule type" value="Genomic_DNA"/>
</dbReference>
<organism evidence="5 6">
    <name type="scientific">Agaricus bisporus var. burnettii</name>
    <dbReference type="NCBI Taxonomy" id="192524"/>
    <lineage>
        <taxon>Eukaryota</taxon>
        <taxon>Fungi</taxon>
        <taxon>Dikarya</taxon>
        <taxon>Basidiomycota</taxon>
        <taxon>Agaricomycotina</taxon>
        <taxon>Agaricomycetes</taxon>
        <taxon>Agaricomycetidae</taxon>
        <taxon>Agaricales</taxon>
        <taxon>Agaricineae</taxon>
        <taxon>Agaricaceae</taxon>
        <taxon>Agaricus</taxon>
    </lineage>
</organism>
<gene>
    <name evidence="5" type="ORF">Agabi119p4_6501</name>
</gene>
<dbReference type="SUPFAM" id="SSF49313">
    <property type="entry name" value="Cadherin-like"/>
    <property type="match status" value="2"/>
</dbReference>
<keyword evidence="2" id="KW-0472">Membrane</keyword>
<evidence type="ECO:0000313" key="6">
    <source>
        <dbReference type="Proteomes" id="UP000629468"/>
    </source>
</evidence>
<dbReference type="InterPro" id="IPR015919">
    <property type="entry name" value="Cadherin-like_sf"/>
</dbReference>
<dbReference type="InterPro" id="IPR013783">
    <property type="entry name" value="Ig-like_fold"/>
</dbReference>
<keyword evidence="3" id="KW-0732">Signal</keyword>
<dbReference type="AlphaFoldDB" id="A0A8H7EZQ6"/>
<feature type="transmembrane region" description="Helical" evidence="2">
    <location>
        <begin position="471"/>
        <end position="495"/>
    </location>
</feature>
<dbReference type="SMART" id="SM00736">
    <property type="entry name" value="CADG"/>
    <property type="match status" value="2"/>
</dbReference>